<evidence type="ECO:0000313" key="3">
    <source>
        <dbReference type="Proteomes" id="UP001266305"/>
    </source>
</evidence>
<evidence type="ECO:0008006" key="4">
    <source>
        <dbReference type="Google" id="ProtNLM"/>
    </source>
</evidence>
<sequence>RPTLLPRPAHLGPFRSDGPLPRPTDPGAEAHLHHRCLGPSLVGCEAGVDPGLCPSRPHSPPPLPGAEARLHHRCLGLRPISTTAAWGPPLSGVRLGWTLGLPSSG</sequence>
<protein>
    <recommendedName>
        <fullName evidence="4">Dopamine receptor D4</fullName>
    </recommendedName>
</protein>
<comment type="caution">
    <text evidence="2">The sequence shown here is derived from an EMBL/GenBank/DDBJ whole genome shotgun (WGS) entry which is preliminary data.</text>
</comment>
<evidence type="ECO:0000313" key="2">
    <source>
        <dbReference type="EMBL" id="KAK2099273.1"/>
    </source>
</evidence>
<proteinExistence type="predicted"/>
<gene>
    <name evidence="2" type="ORF">P7K49_024724</name>
</gene>
<reference evidence="2 3" key="1">
    <citation type="submission" date="2023-05" db="EMBL/GenBank/DDBJ databases">
        <title>B98-5 Cell Line De Novo Hybrid Assembly: An Optical Mapping Approach.</title>
        <authorList>
            <person name="Kananen K."/>
            <person name="Auerbach J.A."/>
            <person name="Kautto E."/>
            <person name="Blachly J.S."/>
        </authorList>
    </citation>
    <scope>NUCLEOTIDE SEQUENCE [LARGE SCALE GENOMIC DNA]</scope>
    <source>
        <strain evidence="2">B95-8</strain>
        <tissue evidence="2">Cell line</tissue>
    </source>
</reference>
<evidence type="ECO:0000256" key="1">
    <source>
        <dbReference type="SAM" id="MobiDB-lite"/>
    </source>
</evidence>
<accession>A0ABQ9UQB4</accession>
<keyword evidence="3" id="KW-1185">Reference proteome</keyword>
<dbReference type="EMBL" id="JASSZA010000011">
    <property type="protein sequence ID" value="KAK2099273.1"/>
    <property type="molecule type" value="Genomic_DNA"/>
</dbReference>
<feature type="non-terminal residue" evidence="2">
    <location>
        <position position="105"/>
    </location>
</feature>
<dbReference type="Proteomes" id="UP001266305">
    <property type="component" value="Unassembled WGS sequence"/>
</dbReference>
<name>A0ABQ9UQB4_SAGOE</name>
<organism evidence="2 3">
    <name type="scientific">Saguinus oedipus</name>
    <name type="common">Cotton-top tamarin</name>
    <name type="synonym">Oedipomidas oedipus</name>
    <dbReference type="NCBI Taxonomy" id="9490"/>
    <lineage>
        <taxon>Eukaryota</taxon>
        <taxon>Metazoa</taxon>
        <taxon>Chordata</taxon>
        <taxon>Craniata</taxon>
        <taxon>Vertebrata</taxon>
        <taxon>Euteleostomi</taxon>
        <taxon>Mammalia</taxon>
        <taxon>Eutheria</taxon>
        <taxon>Euarchontoglires</taxon>
        <taxon>Primates</taxon>
        <taxon>Haplorrhini</taxon>
        <taxon>Platyrrhini</taxon>
        <taxon>Cebidae</taxon>
        <taxon>Callitrichinae</taxon>
        <taxon>Saguinus</taxon>
    </lineage>
</organism>
<feature type="non-terminal residue" evidence="2">
    <location>
        <position position="1"/>
    </location>
</feature>
<feature type="region of interest" description="Disordered" evidence="1">
    <location>
        <begin position="1"/>
        <end position="31"/>
    </location>
</feature>